<dbReference type="InterPro" id="IPR049472">
    <property type="entry name" value="MRNIP_N"/>
</dbReference>
<evidence type="ECO:0000259" key="2">
    <source>
        <dbReference type="Pfam" id="PF15749"/>
    </source>
</evidence>
<dbReference type="PANTHER" id="PTHR15863:SF2">
    <property type="entry name" value="MRN COMPLEX-INTERACTING PROTEIN"/>
    <property type="match status" value="1"/>
</dbReference>
<dbReference type="Proteomes" id="UP001428341">
    <property type="component" value="Unassembled WGS sequence"/>
</dbReference>
<feature type="region of interest" description="Disordered" evidence="1">
    <location>
        <begin position="229"/>
        <end position="259"/>
    </location>
</feature>
<dbReference type="GO" id="GO:0007095">
    <property type="term" value="P:mitotic G2 DNA damage checkpoint signaling"/>
    <property type="evidence" value="ECO:0007669"/>
    <property type="project" value="TreeGrafter"/>
</dbReference>
<organism evidence="3 4">
    <name type="scientific">Citrus x changshan-huyou</name>
    <dbReference type="NCBI Taxonomy" id="2935761"/>
    <lineage>
        <taxon>Eukaryota</taxon>
        <taxon>Viridiplantae</taxon>
        <taxon>Streptophyta</taxon>
        <taxon>Embryophyta</taxon>
        <taxon>Tracheophyta</taxon>
        <taxon>Spermatophyta</taxon>
        <taxon>Magnoliopsida</taxon>
        <taxon>eudicotyledons</taxon>
        <taxon>Gunneridae</taxon>
        <taxon>Pentapetalae</taxon>
        <taxon>rosids</taxon>
        <taxon>malvids</taxon>
        <taxon>Sapindales</taxon>
        <taxon>Rutaceae</taxon>
        <taxon>Aurantioideae</taxon>
        <taxon>Citrus</taxon>
    </lineage>
</organism>
<feature type="region of interest" description="Disordered" evidence="1">
    <location>
        <begin position="160"/>
        <end position="187"/>
    </location>
</feature>
<dbReference type="GO" id="GO:0005634">
    <property type="term" value="C:nucleus"/>
    <property type="evidence" value="ECO:0007669"/>
    <property type="project" value="TreeGrafter"/>
</dbReference>
<comment type="caution">
    <text evidence="3">The sequence shown here is derived from an EMBL/GenBank/DDBJ whole genome shotgun (WGS) entry which is preliminary data.</text>
</comment>
<evidence type="ECO:0000313" key="3">
    <source>
        <dbReference type="EMBL" id="KAK9216408.1"/>
    </source>
</evidence>
<sequence>MGSRMFIAVQCCECWMMQVKQQKKSGNKWTCVVCNQKQSVRKVFAKGYMAKDLRQFVQSFNMSQSQKPQTLSHQLEEQQQQDKTKDTICVGDGLESRIGTEMPNKKPKLSINGAHTGDGEGEEYGSGESNSTICWPSMTKAVVSKWSKYLSEDDMEPETCQRAKVNSGSKGHTFITEDDEDEEQKRARPPTMAMGMLKQNNYTQDDITPRSYQEKVAKAALKWDNYLTEDGDGQQRSQWPTMAMGPSKEKNYLTPDDIEPRKTCQKKVAKAALQWNDYMTEAGEQGTRCPTKVGKSASKWNSYLTQEEEDELQLVSWKKFRTDHLGK</sequence>
<feature type="region of interest" description="Disordered" evidence="1">
    <location>
        <begin position="67"/>
        <end position="130"/>
    </location>
</feature>
<feature type="domain" description="MRN complex-interacting protein N-terminal" evidence="2">
    <location>
        <begin position="9"/>
        <end position="86"/>
    </location>
</feature>
<dbReference type="Pfam" id="PF15749">
    <property type="entry name" value="MRNIP"/>
    <property type="match status" value="1"/>
</dbReference>
<evidence type="ECO:0000313" key="4">
    <source>
        <dbReference type="Proteomes" id="UP001428341"/>
    </source>
</evidence>
<dbReference type="GO" id="GO:0003682">
    <property type="term" value="F:chromatin binding"/>
    <property type="evidence" value="ECO:0007669"/>
    <property type="project" value="TreeGrafter"/>
</dbReference>
<dbReference type="EMBL" id="JBCGBO010000003">
    <property type="protein sequence ID" value="KAK9216408.1"/>
    <property type="molecule type" value="Genomic_DNA"/>
</dbReference>
<dbReference type="InterPro" id="IPR032739">
    <property type="entry name" value="MRNIP"/>
</dbReference>
<accession>A0AAP0MMW3</accession>
<name>A0AAP0MMW3_9ROSI</name>
<dbReference type="AlphaFoldDB" id="A0AAP0MMW3"/>
<keyword evidence="4" id="KW-1185">Reference proteome</keyword>
<evidence type="ECO:0000256" key="1">
    <source>
        <dbReference type="SAM" id="MobiDB-lite"/>
    </source>
</evidence>
<reference evidence="3 4" key="1">
    <citation type="submission" date="2024-05" db="EMBL/GenBank/DDBJ databases">
        <title>Haplotype-resolved chromosome-level genome assembly of Huyou (Citrus changshanensis).</title>
        <authorList>
            <person name="Miao C."/>
            <person name="Chen W."/>
            <person name="Wu Y."/>
            <person name="Wang L."/>
            <person name="Zhao S."/>
            <person name="Grierson D."/>
            <person name="Xu C."/>
            <person name="Chen K."/>
        </authorList>
    </citation>
    <scope>NUCLEOTIDE SEQUENCE [LARGE SCALE GENOMIC DNA]</scope>
    <source>
        <strain evidence="3">01-14</strain>
        <tissue evidence="3">Leaf</tissue>
    </source>
</reference>
<protein>
    <recommendedName>
        <fullName evidence="2">MRN complex-interacting protein N-terminal domain-containing protein</fullName>
    </recommendedName>
</protein>
<feature type="compositionally biased region" description="Basic and acidic residues" evidence="1">
    <location>
        <begin position="74"/>
        <end position="86"/>
    </location>
</feature>
<proteinExistence type="predicted"/>
<gene>
    <name evidence="3" type="ORF">WN944_008417</name>
</gene>
<dbReference type="PANTHER" id="PTHR15863">
    <property type="entry name" value="MRN COMPLEX-INTERACTING PROTEIN"/>
    <property type="match status" value="1"/>
</dbReference>